<keyword evidence="6 13" id="KW-0812">Transmembrane</keyword>
<evidence type="ECO:0000256" key="3">
    <source>
        <dbReference type="ARBA" id="ARBA00015325"/>
    </source>
</evidence>
<dbReference type="Pfam" id="PF14849">
    <property type="entry name" value="YidC_periplas"/>
    <property type="match status" value="1"/>
</dbReference>
<evidence type="ECO:0000256" key="11">
    <source>
        <dbReference type="ARBA" id="ARBA00033245"/>
    </source>
</evidence>
<comment type="subcellular location">
    <subcellularLocation>
        <location evidence="1">Cell inner membrane</location>
        <topology evidence="1">Multi-pass membrane protein</topology>
    </subcellularLocation>
    <subcellularLocation>
        <location evidence="13">Cell membrane</location>
        <topology evidence="13">Multi-pass membrane protein</topology>
    </subcellularLocation>
</comment>
<comment type="function">
    <text evidence="13">Required for the insertion and/or proper folding and/or complex formation of integral membrane proteins into the membrane. Involved in integration of membrane proteins that insert both dependently and independently of the Sec translocase complex, as well as at least some lipoproteins. Aids folding of multispanning membrane proteins.</text>
</comment>
<evidence type="ECO:0000256" key="10">
    <source>
        <dbReference type="ARBA" id="ARBA00023186"/>
    </source>
</evidence>
<accession>A0A2W4T5T2</accession>
<dbReference type="Proteomes" id="UP000249396">
    <property type="component" value="Unassembled WGS sequence"/>
</dbReference>
<dbReference type="GO" id="GO:0032977">
    <property type="term" value="F:membrane insertase activity"/>
    <property type="evidence" value="ECO:0007669"/>
    <property type="project" value="InterPro"/>
</dbReference>
<evidence type="ECO:0000259" key="16">
    <source>
        <dbReference type="Pfam" id="PF14849"/>
    </source>
</evidence>
<dbReference type="GO" id="GO:0015031">
    <property type="term" value="P:protein transport"/>
    <property type="evidence" value="ECO:0007669"/>
    <property type="project" value="UniProtKB-KW"/>
</dbReference>
<dbReference type="AlphaFoldDB" id="A0A2W4T5T2"/>
<comment type="caution">
    <text evidence="17">The sequence shown here is derived from an EMBL/GenBank/DDBJ whole genome shotgun (WGS) entry which is preliminary data.</text>
</comment>
<keyword evidence="4 13" id="KW-0813">Transport</keyword>
<dbReference type="HAMAP" id="MF_01810">
    <property type="entry name" value="YidC_type1"/>
    <property type="match status" value="1"/>
</dbReference>
<evidence type="ECO:0000256" key="12">
    <source>
        <dbReference type="ARBA" id="ARBA00033342"/>
    </source>
</evidence>
<evidence type="ECO:0000256" key="2">
    <source>
        <dbReference type="ARBA" id="ARBA00010527"/>
    </source>
</evidence>
<dbReference type="GO" id="GO:0005886">
    <property type="term" value="C:plasma membrane"/>
    <property type="evidence" value="ECO:0007669"/>
    <property type="project" value="UniProtKB-SubCell"/>
</dbReference>
<reference evidence="17 18" key="1">
    <citation type="journal article" date="2018" name="Aquat. Microb. Ecol.">
        <title>Gammaproteobacterial methanotrophs dominate.</title>
        <authorList>
            <person name="Rissanen A.J."/>
            <person name="Saarenheimo J."/>
            <person name="Tiirola M."/>
            <person name="Peura S."/>
            <person name="Aalto S.L."/>
            <person name="Karvinen A."/>
            <person name="Nykanen H."/>
        </authorList>
    </citation>
    <scope>NUCLEOTIDE SEQUENCE [LARGE SCALE GENOMIC DNA]</scope>
    <source>
        <strain evidence="17">AMbin10</strain>
    </source>
</reference>
<comment type="caution">
    <text evidence="13">Lacks conserved residue(s) required for the propagation of feature annotation.</text>
</comment>
<dbReference type="PANTHER" id="PTHR12428:SF65">
    <property type="entry name" value="CYTOCHROME C OXIDASE ASSEMBLY PROTEIN COX18, MITOCHONDRIAL"/>
    <property type="match status" value="1"/>
</dbReference>
<feature type="domain" description="Membrane insertase YidC/Oxa/ALB C-terminal" evidence="15">
    <location>
        <begin position="374"/>
        <end position="552"/>
    </location>
</feature>
<feature type="region of interest" description="Disordered" evidence="14">
    <location>
        <begin position="44"/>
        <end position="70"/>
    </location>
</feature>
<sequence>MDNLRFVLIVLFLWLSYEIWHQWQEDYGPKPPVSAVAGQNRPVDVPVTSKPQETQSSTVANASSMPEETLKAGQRITVTTDLLKVEIDAAGGDIRLIDLTTYPKEKDKPGDPVRLLNDDPRQLFISQSGFIGEEGMVPNHLSEWKTNQTEYTLGKGQEELRVPLTWTNDKGVSVTKTYVFKRGSFLIEMEQQVSNQSPSVWKGRQYTQLQRKQPEKKTGSALSANSADRAYVGGVLHVPENKYEKISFDNMKDKDISQDGKNGWIAMIQHYFMAAWIPPADEDLHFYTKSLDNQKFVIGVMEPTAEVEQGQSPVFKSRLYAGPKIQRVVENIKPSVEGAPPLDLELTEDFGKLTIFAKPVFWLIEQFHKVFNNWGWAIIFATIVIKALFYKLSESSYRSMANMRKLQPKLAALKERHGEDKQAFNAAMMDLYRKEKVNPLGGCLPILVQMPVFIALYWVLSEAVELRQAPFIFWIQDLSAKDPFFILPIVYAASMFIQQKLNPQPQDPIQAQVMKWFPLMFGFFFAFFPSGLVLYWVVNNILSIFQQAYITKQVEGRSALFVRGGTSGPGASGGGPKDSSA</sequence>
<dbReference type="CDD" id="cd19961">
    <property type="entry name" value="EcYidC-like_peri"/>
    <property type="match status" value="1"/>
</dbReference>
<evidence type="ECO:0000256" key="13">
    <source>
        <dbReference type="HAMAP-Rule" id="MF_01810"/>
    </source>
</evidence>
<feature type="transmembrane region" description="Helical" evidence="13">
    <location>
        <begin position="437"/>
        <end position="460"/>
    </location>
</feature>
<feature type="transmembrane region" description="Helical" evidence="13">
    <location>
        <begin position="517"/>
        <end position="538"/>
    </location>
</feature>
<dbReference type="NCBIfam" id="TIGR03593">
    <property type="entry name" value="yidC_nterm"/>
    <property type="match status" value="1"/>
</dbReference>
<dbReference type="PRINTS" id="PR01900">
    <property type="entry name" value="YIDCPROTEIN"/>
</dbReference>
<dbReference type="CDD" id="cd20070">
    <property type="entry name" value="5TM_YidC_Alb3"/>
    <property type="match status" value="1"/>
</dbReference>
<keyword evidence="8 13" id="KW-1133">Transmembrane helix</keyword>
<dbReference type="EMBL" id="QJPH01000324">
    <property type="protein sequence ID" value="PZN78127.1"/>
    <property type="molecule type" value="Genomic_DNA"/>
</dbReference>
<keyword evidence="10 13" id="KW-0143">Chaperone</keyword>
<organism evidence="17 18">
    <name type="scientific">Candidatus Methylumidiphilus alinenensis</name>
    <dbReference type="NCBI Taxonomy" id="2202197"/>
    <lineage>
        <taxon>Bacteria</taxon>
        <taxon>Pseudomonadati</taxon>
        <taxon>Pseudomonadota</taxon>
        <taxon>Gammaproteobacteria</taxon>
        <taxon>Methylococcales</taxon>
        <taxon>Candidatus Methylumidiphilus</taxon>
    </lineage>
</organism>
<evidence type="ECO:0000256" key="1">
    <source>
        <dbReference type="ARBA" id="ARBA00004429"/>
    </source>
</evidence>
<evidence type="ECO:0000256" key="6">
    <source>
        <dbReference type="ARBA" id="ARBA00022692"/>
    </source>
</evidence>
<evidence type="ECO:0000256" key="9">
    <source>
        <dbReference type="ARBA" id="ARBA00023136"/>
    </source>
</evidence>
<keyword evidence="7 13" id="KW-0653">Protein transport</keyword>
<evidence type="ECO:0000313" key="17">
    <source>
        <dbReference type="EMBL" id="PZN78127.1"/>
    </source>
</evidence>
<name>A0A2W4T5T2_9GAMM</name>
<proteinExistence type="inferred from homology"/>
<dbReference type="InterPro" id="IPR047196">
    <property type="entry name" value="YidC_ALB_C"/>
</dbReference>
<evidence type="ECO:0000256" key="7">
    <source>
        <dbReference type="ARBA" id="ARBA00022927"/>
    </source>
</evidence>
<dbReference type="PANTHER" id="PTHR12428">
    <property type="entry name" value="OXA1"/>
    <property type="match status" value="1"/>
</dbReference>
<dbReference type="InterPro" id="IPR028055">
    <property type="entry name" value="YidC/Oxa/ALB_C"/>
</dbReference>
<dbReference type="GO" id="GO:0051205">
    <property type="term" value="P:protein insertion into membrane"/>
    <property type="evidence" value="ECO:0007669"/>
    <property type="project" value="TreeGrafter"/>
</dbReference>
<dbReference type="InterPro" id="IPR038221">
    <property type="entry name" value="YidC_periplasmic_sf"/>
</dbReference>
<dbReference type="PRINTS" id="PR00701">
    <property type="entry name" value="60KDINNERMP"/>
</dbReference>
<dbReference type="NCBIfam" id="TIGR03592">
    <property type="entry name" value="yidC_oxa1_cterm"/>
    <property type="match status" value="1"/>
</dbReference>
<comment type="similarity">
    <text evidence="2 13">Belongs to the OXA1/ALB3/YidC family. Type 1 subfamily.</text>
</comment>
<dbReference type="InterPro" id="IPR028053">
    <property type="entry name" value="Membr_insert_YidC_N"/>
</dbReference>
<gene>
    <name evidence="13" type="primary">yidC</name>
    <name evidence="17" type="ORF">DM484_13365</name>
</gene>
<evidence type="ECO:0000256" key="14">
    <source>
        <dbReference type="SAM" id="MobiDB-lite"/>
    </source>
</evidence>
<evidence type="ECO:0000256" key="4">
    <source>
        <dbReference type="ARBA" id="ARBA00022448"/>
    </source>
</evidence>
<feature type="compositionally biased region" description="Polar residues" evidence="14">
    <location>
        <begin position="49"/>
        <end position="66"/>
    </location>
</feature>
<protein>
    <recommendedName>
        <fullName evidence="3 13">Membrane protein insertase YidC</fullName>
    </recommendedName>
    <alternativeName>
        <fullName evidence="12 13">Foldase YidC</fullName>
    </alternativeName>
    <alternativeName>
        <fullName evidence="11 13">Membrane integrase YidC</fullName>
    </alternativeName>
    <alternativeName>
        <fullName evidence="13">Membrane protein YidC</fullName>
    </alternativeName>
</protein>
<dbReference type="Gene3D" id="2.70.98.90">
    <property type="match status" value="1"/>
</dbReference>
<evidence type="ECO:0000256" key="8">
    <source>
        <dbReference type="ARBA" id="ARBA00022989"/>
    </source>
</evidence>
<feature type="domain" description="Membrane insertase YidC N-terminal" evidence="16">
    <location>
        <begin position="75"/>
        <end position="363"/>
    </location>
</feature>
<evidence type="ECO:0000313" key="18">
    <source>
        <dbReference type="Proteomes" id="UP000249396"/>
    </source>
</evidence>
<evidence type="ECO:0000256" key="5">
    <source>
        <dbReference type="ARBA" id="ARBA00022475"/>
    </source>
</evidence>
<dbReference type="InterPro" id="IPR019998">
    <property type="entry name" value="Membr_insert_YidC"/>
</dbReference>
<dbReference type="InterPro" id="IPR001708">
    <property type="entry name" value="YidC/ALB3/OXA1/COX18"/>
</dbReference>
<keyword evidence="5 13" id="KW-1003">Cell membrane</keyword>
<feature type="transmembrane region" description="Helical" evidence="13">
    <location>
        <begin position="374"/>
        <end position="393"/>
    </location>
</feature>
<dbReference type="Pfam" id="PF02096">
    <property type="entry name" value="60KD_IMP"/>
    <property type="match status" value="1"/>
</dbReference>
<keyword evidence="9 13" id="KW-0472">Membrane</keyword>
<evidence type="ECO:0000259" key="15">
    <source>
        <dbReference type="Pfam" id="PF02096"/>
    </source>
</evidence>
<dbReference type="NCBIfam" id="NF002352">
    <property type="entry name" value="PRK01318.1-3"/>
    <property type="match status" value="1"/>
</dbReference>
<comment type="subunit">
    <text evidence="13">Interacts with the Sec translocase complex via SecD. Specifically interacts with transmembrane segments of nascent integral membrane proteins during membrane integration.</text>
</comment>